<dbReference type="EMBL" id="BAABIQ010000034">
    <property type="protein sequence ID" value="GAA4793551.1"/>
    <property type="molecule type" value="Genomic_DNA"/>
</dbReference>
<dbReference type="Pfam" id="PF14903">
    <property type="entry name" value="WG_beta_rep"/>
    <property type="match status" value="7"/>
</dbReference>
<keyword evidence="2" id="KW-1185">Reference proteome</keyword>
<name>A0ABP9BDX1_9SPHI</name>
<dbReference type="PANTHER" id="PTHR37841:SF1">
    <property type="entry name" value="DUF3298 DOMAIN-CONTAINING PROTEIN"/>
    <property type="match status" value="1"/>
</dbReference>
<comment type="caution">
    <text evidence="1">The sequence shown here is derived from an EMBL/GenBank/DDBJ whole genome shotgun (WGS) entry which is preliminary data.</text>
</comment>
<reference evidence="2" key="1">
    <citation type="journal article" date="2019" name="Int. J. Syst. Evol. Microbiol.">
        <title>The Global Catalogue of Microorganisms (GCM) 10K type strain sequencing project: providing services to taxonomists for standard genome sequencing and annotation.</title>
        <authorList>
            <consortium name="The Broad Institute Genomics Platform"/>
            <consortium name="The Broad Institute Genome Sequencing Center for Infectious Disease"/>
            <person name="Wu L."/>
            <person name="Ma J."/>
        </authorList>
    </citation>
    <scope>NUCLEOTIDE SEQUENCE [LARGE SCALE GENOMIC DNA]</scope>
    <source>
        <strain evidence="2">JCM 18200</strain>
    </source>
</reference>
<evidence type="ECO:0008006" key="3">
    <source>
        <dbReference type="Google" id="ProtNLM"/>
    </source>
</evidence>
<gene>
    <name evidence="1" type="ORF">GCM10023231_22320</name>
</gene>
<dbReference type="InterPro" id="IPR032774">
    <property type="entry name" value="WG_beta_rep"/>
</dbReference>
<organism evidence="1 2">
    <name type="scientific">Olivibacter ginsenosidimutans</name>
    <dbReference type="NCBI Taxonomy" id="1176537"/>
    <lineage>
        <taxon>Bacteria</taxon>
        <taxon>Pseudomonadati</taxon>
        <taxon>Bacteroidota</taxon>
        <taxon>Sphingobacteriia</taxon>
        <taxon>Sphingobacteriales</taxon>
        <taxon>Sphingobacteriaceae</taxon>
        <taxon>Olivibacter</taxon>
    </lineage>
</organism>
<dbReference type="RefSeq" id="WP_345231865.1">
    <property type="nucleotide sequence ID" value="NZ_BAABIQ010000034.1"/>
</dbReference>
<proteinExistence type="predicted"/>
<evidence type="ECO:0000313" key="1">
    <source>
        <dbReference type="EMBL" id="GAA4793551.1"/>
    </source>
</evidence>
<evidence type="ECO:0000313" key="2">
    <source>
        <dbReference type="Proteomes" id="UP001501411"/>
    </source>
</evidence>
<accession>A0ABP9BDX1</accession>
<dbReference type="Proteomes" id="UP001501411">
    <property type="component" value="Unassembled WGS sequence"/>
</dbReference>
<sequence length="763" mass="86201">MSVWIPFFLFGQEKTLTLEEAAPFDGYFATIVYQHKKQLLHRSGSVMIDKVSLYTAEGPIICIKNGLYGVLDSVGMIIIPFEYDEIRDDYAQHGFVLQKNGGYGYADSIGRILTKKSYEEVAGLSHNTTAIKENGLWGWIDNKTGAVLMSTQYDAVSYEPENGKLIRIEKGEKVGLASEDGKVLVEPVYNFLYVVANQQQLPLFRFSDDAGSGLLDAQGKIVTAKRYNQIDVPPLSNAPLLLPVKDSLEQQGIINAQGKMLIEPKYDRIHAFIQGLAVVERDGQFGLINQQGKEIIPLRYSKIGYVYQQQNKGGNGMNNYDYPSMVEIPNPLSKKQRKKEIEDRIIAIIAENKAGIQVFNTDGSKQAAIDQFYLSITTFNGKTYLLVTKQGKQGLVDLVGNTIIPTIFDEIEIGTDTAFLKQPYFSPLGTHELLEGYARVTLAGKIGLYQVNGKELAKPLWDEIRWVNRCLLSVRADDQEGLIDTSGHIIRKPEEGKLFYVVANDRIVESYYDEAHDYRYFLTDLDGHILYQNPKWEYGGSYSDGYPIYREGLLKLNGFVNRNLFVDHEGKEVRFSTYDEVGSFYQGWADVKKQGQIGFIDRHGKSIVAAELKFEQQLNDSLLVFSKNGKRGLIKYGSLKPILDFEYDQIEQVYESNPLLLVITKSDKKGVCDLFGKWVLPFAYTDISTSYRGVFEIMLGSKKGIATLDGQVLIKPEYDEIDYDNGYSNGDNKFPVMVKSGTIWHYMDQMGKKLPFTITQKME</sequence>
<dbReference type="PANTHER" id="PTHR37841">
    <property type="entry name" value="GLR2918 PROTEIN"/>
    <property type="match status" value="1"/>
</dbReference>
<protein>
    <recommendedName>
        <fullName evidence="3">WG repeat-containing protein</fullName>
    </recommendedName>
</protein>